<reference evidence="1 2" key="1">
    <citation type="submission" date="2023-06" db="EMBL/GenBank/DDBJ databases">
        <title>Alkalimonas sp., MEB004 an alkaliphilic bacterium isolated from Lonar Lake, India.</title>
        <authorList>
            <person name="Joshi A."/>
            <person name="Thite S."/>
        </authorList>
    </citation>
    <scope>NUCLEOTIDE SEQUENCE [LARGE SCALE GENOMIC DNA]</scope>
    <source>
        <strain evidence="1 2">MEB004</strain>
    </source>
</reference>
<organism evidence="1 2">
    <name type="scientific">Alkalimonas mucilaginosa</name>
    <dbReference type="NCBI Taxonomy" id="3057676"/>
    <lineage>
        <taxon>Bacteria</taxon>
        <taxon>Pseudomonadati</taxon>
        <taxon>Pseudomonadota</taxon>
        <taxon>Gammaproteobacteria</taxon>
        <taxon>Alkalimonas</taxon>
    </lineage>
</organism>
<name>A0ABU7JIC6_9GAMM</name>
<evidence type="ECO:0000313" key="2">
    <source>
        <dbReference type="Proteomes" id="UP001339167"/>
    </source>
</evidence>
<gene>
    <name evidence="1" type="ORF">QWF21_14535</name>
</gene>
<proteinExistence type="predicted"/>
<keyword evidence="2" id="KW-1185">Reference proteome</keyword>
<dbReference type="RefSeq" id="WP_330088767.1">
    <property type="nucleotide sequence ID" value="NZ_JAUGZK010000013.1"/>
</dbReference>
<dbReference type="EMBL" id="JAUGZK010000013">
    <property type="protein sequence ID" value="MEE2025451.1"/>
    <property type="molecule type" value="Genomic_DNA"/>
</dbReference>
<comment type="caution">
    <text evidence="1">The sequence shown here is derived from an EMBL/GenBank/DDBJ whole genome shotgun (WGS) entry which is preliminary data.</text>
</comment>
<dbReference type="Proteomes" id="UP001339167">
    <property type="component" value="Unassembled WGS sequence"/>
</dbReference>
<accession>A0ABU7JIC6</accession>
<sequence>MLSIAAFTLFASLTADDFTPQQVRLLQVALDTETLSQQLTKAYSNCQHGESAIQWNALTQELESLPALNVIEQTLELPVESYRDFVQTLALLPSRNVRLWQNRELACDDEDGREQLFREYREAYFALELSPPLDQSFADTLVLRQQNQVLQQQRYQQLIASSNSITIANIVHKSELSAIEQANYLHLDYQSDYIFRSQKGWKHYPPLFLGMHRYLSAAELADDSQQWLIFLDHQQHFISAVPLTKARSYLELLGAEHWSFDRHGNLNRNP</sequence>
<evidence type="ECO:0000313" key="1">
    <source>
        <dbReference type="EMBL" id="MEE2025451.1"/>
    </source>
</evidence>
<protein>
    <submittedName>
        <fullName evidence="1">Uncharacterized protein</fullName>
    </submittedName>
</protein>